<keyword evidence="2" id="KW-1133">Transmembrane helix</keyword>
<organism evidence="3 4">
    <name type="scientific">Lunatimonas lonarensis</name>
    <dbReference type="NCBI Taxonomy" id="1232681"/>
    <lineage>
        <taxon>Bacteria</taxon>
        <taxon>Pseudomonadati</taxon>
        <taxon>Bacteroidota</taxon>
        <taxon>Cytophagia</taxon>
        <taxon>Cytophagales</taxon>
        <taxon>Cyclobacteriaceae</taxon>
    </lineage>
</organism>
<feature type="transmembrane region" description="Helical" evidence="2">
    <location>
        <begin position="274"/>
        <end position="291"/>
    </location>
</feature>
<dbReference type="STRING" id="1232681.ADIS_0877"/>
<keyword evidence="2" id="KW-0812">Transmembrane</keyword>
<evidence type="ECO:0000313" key="3">
    <source>
        <dbReference type="EMBL" id="EON78632.1"/>
    </source>
</evidence>
<dbReference type="OrthoDB" id="9936049at2"/>
<name>R7ZX43_9BACT</name>
<evidence type="ECO:0000256" key="2">
    <source>
        <dbReference type="SAM" id="Phobius"/>
    </source>
</evidence>
<proteinExistence type="predicted"/>
<accession>R7ZX43</accession>
<keyword evidence="4" id="KW-1185">Reference proteome</keyword>
<feature type="coiled-coil region" evidence="1">
    <location>
        <begin position="215"/>
        <end position="242"/>
    </location>
</feature>
<evidence type="ECO:0000256" key="1">
    <source>
        <dbReference type="SAM" id="Coils"/>
    </source>
</evidence>
<sequence length="293" mass="32972">MANPIVQQINAELESLQKELEQFKATVEYLNLAEGHVKKAVQTVNHAEAHFNKKVEELKATYDSFIKLTDAVSKVVTKIETINFPDRLDKIEKTVEETIAYLNETRKATLEELQKASEIIVKADLDGRFKKLQNTIDASVKSNEALANTIEKQKLPEKLEGFEKSVTKKLESSIADLQKNTKQIATETANSIHDLNLPVRMDKLDANIAGILSAIQNVQGRIESVERNISDKLKEAAEKQSLSFATFQEKINLSISSFQQEISANAKKQKTHTYITWTIITIGFIVISILIKF</sequence>
<reference evidence="3 4" key="1">
    <citation type="submission" date="2013-02" db="EMBL/GenBank/DDBJ databases">
        <title>A novel strain isolated from Lonar lake, Maharashtra, India.</title>
        <authorList>
            <person name="Singh A."/>
        </authorList>
    </citation>
    <scope>NUCLEOTIDE SEQUENCE [LARGE SCALE GENOMIC DNA]</scope>
    <source>
        <strain evidence="3 4">AK24</strain>
    </source>
</reference>
<dbReference type="EMBL" id="AQHR01000028">
    <property type="protein sequence ID" value="EON78632.1"/>
    <property type="molecule type" value="Genomic_DNA"/>
</dbReference>
<keyword evidence="2" id="KW-0472">Membrane</keyword>
<evidence type="ECO:0000313" key="4">
    <source>
        <dbReference type="Proteomes" id="UP000013909"/>
    </source>
</evidence>
<comment type="caution">
    <text evidence="3">The sequence shown here is derived from an EMBL/GenBank/DDBJ whole genome shotgun (WGS) entry which is preliminary data.</text>
</comment>
<dbReference type="RefSeq" id="WP_010853025.1">
    <property type="nucleotide sequence ID" value="NZ_AQHR01000028.1"/>
</dbReference>
<gene>
    <name evidence="3" type="ORF">ADIS_0877</name>
</gene>
<keyword evidence="1" id="KW-0175">Coiled coil</keyword>
<feature type="coiled-coil region" evidence="1">
    <location>
        <begin position="6"/>
        <end position="33"/>
    </location>
</feature>
<dbReference type="AlphaFoldDB" id="R7ZX43"/>
<dbReference type="Proteomes" id="UP000013909">
    <property type="component" value="Unassembled WGS sequence"/>
</dbReference>
<protein>
    <submittedName>
        <fullName evidence="3">Uncharacterized protein</fullName>
    </submittedName>
</protein>